<sequence length="189" mass="20100">MTTPTTPLKVYLAGPDVFLPNAIQRGQDLKALCTTYNLQGLFPLDKEISTPTPGSSSHADLIRTANMALISSCDAILANMTPFRGPSMDVGTAYEMGAGSALGKLVVGYTTDGGKAYVAKVGEGFKVERKEDGFLRDEEGMSVEEFGVKEEAGGLVDNLMISCGVERLCMSEEEGLRVIAELLGVVKKV</sequence>
<dbReference type="Pfam" id="PF05014">
    <property type="entry name" value="Nuc_deoxyrib_tr"/>
    <property type="match status" value="1"/>
</dbReference>
<evidence type="ECO:0000313" key="2">
    <source>
        <dbReference type="Proteomes" id="UP001595075"/>
    </source>
</evidence>
<dbReference type="InterPro" id="IPR051239">
    <property type="entry name" value="2'-dNMP_N-hydrolase"/>
</dbReference>
<dbReference type="EMBL" id="JAZHXI010000013">
    <property type="protein sequence ID" value="KAL2064771.1"/>
    <property type="molecule type" value="Genomic_DNA"/>
</dbReference>
<organism evidence="1 2">
    <name type="scientific">Oculimacula yallundae</name>
    <dbReference type="NCBI Taxonomy" id="86028"/>
    <lineage>
        <taxon>Eukaryota</taxon>
        <taxon>Fungi</taxon>
        <taxon>Dikarya</taxon>
        <taxon>Ascomycota</taxon>
        <taxon>Pezizomycotina</taxon>
        <taxon>Leotiomycetes</taxon>
        <taxon>Helotiales</taxon>
        <taxon>Ploettnerulaceae</taxon>
        <taxon>Oculimacula</taxon>
    </lineage>
</organism>
<dbReference type="PANTHER" id="PTHR15364:SF0">
    <property type="entry name" value="2'-DEOXYNUCLEOSIDE 5'-PHOSPHATE N-HYDROLASE 1"/>
    <property type="match status" value="1"/>
</dbReference>
<dbReference type="SUPFAM" id="SSF52309">
    <property type="entry name" value="N-(deoxy)ribosyltransferase-like"/>
    <property type="match status" value="1"/>
</dbReference>
<dbReference type="InterPro" id="IPR007710">
    <property type="entry name" value="Nucleoside_deoxyribTrfase"/>
</dbReference>
<accession>A0ABR4C605</accession>
<evidence type="ECO:0008006" key="3">
    <source>
        <dbReference type="Google" id="ProtNLM"/>
    </source>
</evidence>
<proteinExistence type="predicted"/>
<comment type="caution">
    <text evidence="1">The sequence shown here is derived from an EMBL/GenBank/DDBJ whole genome shotgun (WGS) entry which is preliminary data.</text>
</comment>
<keyword evidence="2" id="KW-1185">Reference proteome</keyword>
<gene>
    <name evidence="1" type="ORF">VTL71DRAFT_3910</name>
</gene>
<evidence type="ECO:0000313" key="1">
    <source>
        <dbReference type="EMBL" id="KAL2064771.1"/>
    </source>
</evidence>
<dbReference type="Proteomes" id="UP001595075">
    <property type="component" value="Unassembled WGS sequence"/>
</dbReference>
<dbReference type="PANTHER" id="PTHR15364">
    <property type="entry name" value="2'-DEOXYNUCLEOSIDE 5'-PHOSPHATE N-HYDROLASE 1"/>
    <property type="match status" value="1"/>
</dbReference>
<dbReference type="Gene3D" id="3.40.50.450">
    <property type="match status" value="1"/>
</dbReference>
<reference evidence="1 2" key="1">
    <citation type="journal article" date="2024" name="Commun. Biol.">
        <title>Comparative genomic analysis of thermophilic fungi reveals convergent evolutionary adaptations and gene losses.</title>
        <authorList>
            <person name="Steindorff A.S."/>
            <person name="Aguilar-Pontes M.V."/>
            <person name="Robinson A.J."/>
            <person name="Andreopoulos B."/>
            <person name="LaButti K."/>
            <person name="Kuo A."/>
            <person name="Mondo S."/>
            <person name="Riley R."/>
            <person name="Otillar R."/>
            <person name="Haridas S."/>
            <person name="Lipzen A."/>
            <person name="Grimwood J."/>
            <person name="Schmutz J."/>
            <person name="Clum A."/>
            <person name="Reid I.D."/>
            <person name="Moisan M.C."/>
            <person name="Butler G."/>
            <person name="Nguyen T.T.M."/>
            <person name="Dewar K."/>
            <person name="Conant G."/>
            <person name="Drula E."/>
            <person name="Henrissat B."/>
            <person name="Hansel C."/>
            <person name="Singer S."/>
            <person name="Hutchinson M.I."/>
            <person name="de Vries R.P."/>
            <person name="Natvig D.O."/>
            <person name="Powell A.J."/>
            <person name="Tsang A."/>
            <person name="Grigoriev I.V."/>
        </authorList>
    </citation>
    <scope>NUCLEOTIDE SEQUENCE [LARGE SCALE GENOMIC DNA]</scope>
    <source>
        <strain evidence="1 2">CBS 494.80</strain>
    </source>
</reference>
<name>A0ABR4C605_9HELO</name>
<protein>
    <recommendedName>
        <fullName evidence="3">Nucleoside 2-deoxyribosyltransferase</fullName>
    </recommendedName>
</protein>